<name>A0A6A5QDN5_AMPQU</name>
<dbReference type="EMBL" id="ML979138">
    <property type="protein sequence ID" value="KAF1913463.1"/>
    <property type="molecule type" value="Genomic_DNA"/>
</dbReference>
<dbReference type="OrthoDB" id="6132759at2759"/>
<keyword evidence="1" id="KW-1133">Transmembrane helix</keyword>
<gene>
    <name evidence="2" type="ORF">BDU57DRAFT_456576</name>
</gene>
<organism evidence="2 3">
    <name type="scientific">Ampelomyces quisqualis</name>
    <name type="common">Powdery mildew agent</name>
    <dbReference type="NCBI Taxonomy" id="50730"/>
    <lineage>
        <taxon>Eukaryota</taxon>
        <taxon>Fungi</taxon>
        <taxon>Dikarya</taxon>
        <taxon>Ascomycota</taxon>
        <taxon>Pezizomycotina</taxon>
        <taxon>Dothideomycetes</taxon>
        <taxon>Pleosporomycetidae</taxon>
        <taxon>Pleosporales</taxon>
        <taxon>Pleosporineae</taxon>
        <taxon>Phaeosphaeriaceae</taxon>
        <taxon>Ampelomyces</taxon>
    </lineage>
</organism>
<protein>
    <submittedName>
        <fullName evidence="2">Uncharacterized protein</fullName>
    </submittedName>
</protein>
<accession>A0A6A5QDN5</accession>
<keyword evidence="3" id="KW-1185">Reference proteome</keyword>
<dbReference type="Proteomes" id="UP000800096">
    <property type="component" value="Unassembled WGS sequence"/>
</dbReference>
<proteinExistence type="predicted"/>
<feature type="transmembrane region" description="Helical" evidence="1">
    <location>
        <begin position="12"/>
        <end position="29"/>
    </location>
</feature>
<keyword evidence="1" id="KW-0472">Membrane</keyword>
<reference evidence="2" key="1">
    <citation type="journal article" date="2020" name="Stud. Mycol.">
        <title>101 Dothideomycetes genomes: a test case for predicting lifestyles and emergence of pathogens.</title>
        <authorList>
            <person name="Haridas S."/>
            <person name="Albert R."/>
            <person name="Binder M."/>
            <person name="Bloem J."/>
            <person name="Labutti K."/>
            <person name="Salamov A."/>
            <person name="Andreopoulos B."/>
            <person name="Baker S."/>
            <person name="Barry K."/>
            <person name="Bills G."/>
            <person name="Bluhm B."/>
            <person name="Cannon C."/>
            <person name="Castanera R."/>
            <person name="Culley D."/>
            <person name="Daum C."/>
            <person name="Ezra D."/>
            <person name="Gonzalez J."/>
            <person name="Henrissat B."/>
            <person name="Kuo A."/>
            <person name="Liang C."/>
            <person name="Lipzen A."/>
            <person name="Lutzoni F."/>
            <person name="Magnuson J."/>
            <person name="Mondo S."/>
            <person name="Nolan M."/>
            <person name="Ohm R."/>
            <person name="Pangilinan J."/>
            <person name="Park H.-J."/>
            <person name="Ramirez L."/>
            <person name="Alfaro M."/>
            <person name="Sun H."/>
            <person name="Tritt A."/>
            <person name="Yoshinaga Y."/>
            <person name="Zwiers L.-H."/>
            <person name="Turgeon B."/>
            <person name="Goodwin S."/>
            <person name="Spatafora J."/>
            <person name="Crous P."/>
            <person name="Grigoriev I."/>
        </authorList>
    </citation>
    <scope>NUCLEOTIDE SEQUENCE</scope>
    <source>
        <strain evidence="2">HMLAC05119</strain>
    </source>
</reference>
<sequence length="76" mass="8181">MGVPSTQASNAIIYLTLGAFLVLGCYIAWRLRNQSKLQWLSSNRTQRGVPLALNFIASGECLRAHAKSSGSIGITT</sequence>
<dbReference type="AlphaFoldDB" id="A0A6A5QDN5"/>
<evidence type="ECO:0000313" key="2">
    <source>
        <dbReference type="EMBL" id="KAF1913463.1"/>
    </source>
</evidence>
<evidence type="ECO:0000313" key="3">
    <source>
        <dbReference type="Proteomes" id="UP000800096"/>
    </source>
</evidence>
<keyword evidence="1" id="KW-0812">Transmembrane</keyword>
<evidence type="ECO:0000256" key="1">
    <source>
        <dbReference type="SAM" id="Phobius"/>
    </source>
</evidence>